<feature type="region of interest" description="Disordered" evidence="1">
    <location>
        <begin position="18"/>
        <end position="38"/>
    </location>
</feature>
<evidence type="ECO:0000256" key="1">
    <source>
        <dbReference type="SAM" id="MobiDB-lite"/>
    </source>
</evidence>
<proteinExistence type="predicted"/>
<sequence>MKTGLPRQVTVIACPGATGVKSTSDEDNANTSAAGFML</sequence>
<protein>
    <submittedName>
        <fullName evidence="2">Uncharacterized protein</fullName>
    </submittedName>
</protein>
<reference evidence="2" key="1">
    <citation type="submission" date="2018-10" db="EMBL/GenBank/DDBJ databases">
        <authorList>
            <person name="Gruber-Vodicka H."/>
            <person name="Jaeckle O."/>
        </authorList>
    </citation>
    <scope>NUCLEOTIDE SEQUENCE</scope>
</reference>
<organism evidence="2">
    <name type="scientific">invertebrate metagenome</name>
    <dbReference type="NCBI Taxonomy" id="1711999"/>
    <lineage>
        <taxon>unclassified sequences</taxon>
        <taxon>metagenomes</taxon>
        <taxon>organismal metagenomes</taxon>
    </lineage>
</organism>
<accession>A0A484H5W6</accession>
<dbReference type="AlphaFoldDB" id="A0A484H5W6"/>
<gene>
    <name evidence="2" type="ORF">RIEGSTA812A_PEG_367</name>
</gene>
<dbReference type="EMBL" id="LR026963">
    <property type="protein sequence ID" value="VBB68894.1"/>
    <property type="molecule type" value="Genomic_DNA"/>
</dbReference>
<name>A0A484H5W6_9ZZZZ</name>
<feature type="compositionally biased region" description="Polar residues" evidence="1">
    <location>
        <begin position="29"/>
        <end position="38"/>
    </location>
</feature>
<evidence type="ECO:0000313" key="2">
    <source>
        <dbReference type="EMBL" id="VBB68894.1"/>
    </source>
</evidence>